<accession>A0A426WXA1</accession>
<evidence type="ECO:0000313" key="1">
    <source>
        <dbReference type="EMBL" id="RRT31869.1"/>
    </source>
</evidence>
<proteinExistence type="predicted"/>
<sequence>MTVKMSYRSDMNLRLNLGIGPRIGRYGGSSPRVRQDFAEDIEKIAKNTLGDRQRRTVRLVARNIGGLVFTQRRSIVDVDVPQGGRLGSGRKPVGAEPL</sequence>
<name>A0A426WXA1_ENSVE</name>
<protein>
    <submittedName>
        <fullName evidence="1">Uncharacterized protein</fullName>
    </submittedName>
</protein>
<evidence type="ECO:0000313" key="2">
    <source>
        <dbReference type="Proteomes" id="UP000287651"/>
    </source>
</evidence>
<comment type="caution">
    <text evidence="1">The sequence shown here is derived from an EMBL/GenBank/DDBJ whole genome shotgun (WGS) entry which is preliminary data.</text>
</comment>
<dbReference type="EMBL" id="AMZH03035242">
    <property type="protein sequence ID" value="RRT31869.1"/>
    <property type="molecule type" value="Genomic_DNA"/>
</dbReference>
<reference evidence="1 2" key="1">
    <citation type="journal article" date="2014" name="Agronomy (Basel)">
        <title>A Draft Genome Sequence for Ensete ventricosum, the Drought-Tolerant Tree Against Hunger.</title>
        <authorList>
            <person name="Harrison J."/>
            <person name="Moore K.A."/>
            <person name="Paszkiewicz K."/>
            <person name="Jones T."/>
            <person name="Grant M."/>
            <person name="Ambacheew D."/>
            <person name="Muzemil S."/>
            <person name="Studholme D.J."/>
        </authorList>
    </citation>
    <scope>NUCLEOTIDE SEQUENCE [LARGE SCALE GENOMIC DNA]</scope>
</reference>
<dbReference type="Proteomes" id="UP000287651">
    <property type="component" value="Unassembled WGS sequence"/>
</dbReference>
<organism evidence="1 2">
    <name type="scientific">Ensete ventricosum</name>
    <name type="common">Abyssinian banana</name>
    <name type="synonym">Musa ensete</name>
    <dbReference type="NCBI Taxonomy" id="4639"/>
    <lineage>
        <taxon>Eukaryota</taxon>
        <taxon>Viridiplantae</taxon>
        <taxon>Streptophyta</taxon>
        <taxon>Embryophyta</taxon>
        <taxon>Tracheophyta</taxon>
        <taxon>Spermatophyta</taxon>
        <taxon>Magnoliopsida</taxon>
        <taxon>Liliopsida</taxon>
        <taxon>Zingiberales</taxon>
        <taxon>Musaceae</taxon>
        <taxon>Ensete</taxon>
    </lineage>
</organism>
<dbReference type="AlphaFoldDB" id="A0A426WXA1"/>
<gene>
    <name evidence="1" type="ORF">B296_00038929</name>
</gene>